<dbReference type="InterPro" id="IPR036928">
    <property type="entry name" value="AS_sf"/>
</dbReference>
<gene>
    <name evidence="2" type="ORF">ACPOL_2608</name>
</gene>
<evidence type="ECO:0000313" key="2">
    <source>
        <dbReference type="EMBL" id="AXC11924.1"/>
    </source>
</evidence>
<organism evidence="2 3">
    <name type="scientific">Acidisarcina polymorpha</name>
    <dbReference type="NCBI Taxonomy" id="2211140"/>
    <lineage>
        <taxon>Bacteria</taxon>
        <taxon>Pseudomonadati</taxon>
        <taxon>Acidobacteriota</taxon>
        <taxon>Terriglobia</taxon>
        <taxon>Terriglobales</taxon>
        <taxon>Acidobacteriaceae</taxon>
        <taxon>Acidisarcina</taxon>
    </lineage>
</organism>
<dbReference type="Gene3D" id="3.90.1300.10">
    <property type="entry name" value="Amidase signature (AS) domain"/>
    <property type="match status" value="1"/>
</dbReference>
<evidence type="ECO:0000313" key="3">
    <source>
        <dbReference type="Proteomes" id="UP000253606"/>
    </source>
</evidence>
<protein>
    <submittedName>
        <fullName evidence="2">Aspartyl-tRNA(Asn) amidotransferase subunit A</fullName>
    </submittedName>
</protein>
<dbReference type="InterPro" id="IPR023631">
    <property type="entry name" value="Amidase_dom"/>
</dbReference>
<sequence length="530" mass="57406">MITDTKRQSVIAVYAFAGGFAGWSKDLISPEGASMAIATDMKVSLGPFSTVQQLSSALNRNELSAEELLMATVERIEAVNPTVNAIVAMDVDLARKSARESDKRRAANAVRGPLDGIPMTVKDSIAVEGFPATSGFPPLANYRPNSDAPSVSRLRRAGVTFVGKSNLSTMASDFQSDNSLFGTTRNPWNLEMTSGGSSGGAAAALATGMIPLELGSDIGGSVRQPAHFCGIYAHKPTFEIYPQRGHVPPPPGVMSIADMGVLGPMARSAQDLNLALEALLLDEESTGRGRWIPEIPPPRFARLSAARIALWSSDDAFPVDRATADMMETVATRLEKAGAAVDRHARPFSDLTEVADAYFQLLMPLLLGSYTPNELEAMLERNPDAKFVKLIHAGARQTAAEMAKSKEVQTRAISSWRTFFERFDALICPVSPHAAFPHNLSVSSVERELVVQERRYPYWDHVVWCGALANFAYLPATARPITFTSAGLPMGIQIVGPYLEDRTPIHAALLMDDLFGGFIPPPQFEENKDW</sequence>
<dbReference type="AlphaFoldDB" id="A0A2Z5FZG5"/>
<dbReference type="PANTHER" id="PTHR43372">
    <property type="entry name" value="FATTY-ACID AMIDE HYDROLASE"/>
    <property type="match status" value="1"/>
</dbReference>
<dbReference type="KEGG" id="abas:ACPOL_2608"/>
<dbReference type="OrthoDB" id="9811471at2"/>
<evidence type="ECO:0000259" key="1">
    <source>
        <dbReference type="Pfam" id="PF01425"/>
    </source>
</evidence>
<dbReference type="PANTHER" id="PTHR43372:SF4">
    <property type="entry name" value="FATTY-ACID AMIDE HYDROLASE 2"/>
    <property type="match status" value="1"/>
</dbReference>
<dbReference type="GO" id="GO:0016740">
    <property type="term" value="F:transferase activity"/>
    <property type="evidence" value="ECO:0007669"/>
    <property type="project" value="UniProtKB-KW"/>
</dbReference>
<reference evidence="2 3" key="1">
    <citation type="journal article" date="2018" name="Front. Microbiol.">
        <title>Hydrolytic Capabilities as a Key to Environmental Success: Chitinolytic and Cellulolytic Acidobacteria From Acidic Sub-arctic Soils and Boreal Peatlands.</title>
        <authorList>
            <person name="Belova S.E."/>
            <person name="Ravin N.V."/>
            <person name="Pankratov T.A."/>
            <person name="Rakitin A.L."/>
            <person name="Ivanova A.A."/>
            <person name="Beletsky A.V."/>
            <person name="Mardanov A.V."/>
            <person name="Sinninghe Damste J.S."/>
            <person name="Dedysh S.N."/>
        </authorList>
    </citation>
    <scope>NUCLEOTIDE SEQUENCE [LARGE SCALE GENOMIC DNA]</scope>
    <source>
        <strain evidence="2 3">SBC82</strain>
    </source>
</reference>
<keyword evidence="3" id="KW-1185">Reference proteome</keyword>
<dbReference type="EMBL" id="CP030840">
    <property type="protein sequence ID" value="AXC11924.1"/>
    <property type="molecule type" value="Genomic_DNA"/>
</dbReference>
<dbReference type="InterPro" id="IPR052739">
    <property type="entry name" value="FAAH2"/>
</dbReference>
<name>A0A2Z5FZG5_9BACT</name>
<feature type="domain" description="Amidase" evidence="1">
    <location>
        <begin position="67"/>
        <end position="502"/>
    </location>
</feature>
<proteinExistence type="predicted"/>
<dbReference type="GO" id="GO:0012505">
    <property type="term" value="C:endomembrane system"/>
    <property type="evidence" value="ECO:0007669"/>
    <property type="project" value="TreeGrafter"/>
</dbReference>
<dbReference type="Pfam" id="PF01425">
    <property type="entry name" value="Amidase"/>
    <property type="match status" value="1"/>
</dbReference>
<dbReference type="SUPFAM" id="SSF75304">
    <property type="entry name" value="Amidase signature (AS) enzymes"/>
    <property type="match status" value="1"/>
</dbReference>
<accession>A0A2Z5FZG5</accession>
<keyword evidence="2" id="KW-0808">Transferase</keyword>
<dbReference type="Proteomes" id="UP000253606">
    <property type="component" value="Chromosome"/>
</dbReference>